<proteinExistence type="predicted"/>
<sequence>MPKFLQRPFHERMAETRRRRAVKDIEKEMKDEKKAKEDARKQALKERREKAAEKELLSEAATAAETERAEVEAEKRYEEEWRSFVVADGMASFCAKTTGLAGLLLIPRRLSTR</sequence>
<accession>A0A8H8A240</accession>
<name>A0A8H8A240_9FUNG</name>
<gene>
    <name evidence="2" type="ORF">BJ554DRAFT_6055</name>
</gene>
<dbReference type="Proteomes" id="UP000673691">
    <property type="component" value="Unassembled WGS sequence"/>
</dbReference>
<dbReference type="AlphaFoldDB" id="A0A8H8A240"/>
<evidence type="ECO:0000313" key="2">
    <source>
        <dbReference type="EMBL" id="KAG5463617.1"/>
    </source>
</evidence>
<dbReference type="EMBL" id="JAEFCI010000346">
    <property type="protein sequence ID" value="KAG5463617.1"/>
    <property type="molecule type" value="Genomic_DNA"/>
</dbReference>
<protein>
    <submittedName>
        <fullName evidence="2">Uncharacterized protein</fullName>
    </submittedName>
</protein>
<feature type="compositionally biased region" description="Basic and acidic residues" evidence="1">
    <location>
        <begin position="8"/>
        <end position="57"/>
    </location>
</feature>
<feature type="region of interest" description="Disordered" evidence="1">
    <location>
        <begin position="1"/>
        <end position="72"/>
    </location>
</feature>
<comment type="caution">
    <text evidence="2">The sequence shown here is derived from an EMBL/GenBank/DDBJ whole genome shotgun (WGS) entry which is preliminary data.</text>
</comment>
<evidence type="ECO:0000256" key="1">
    <source>
        <dbReference type="SAM" id="MobiDB-lite"/>
    </source>
</evidence>
<organism evidence="2 3">
    <name type="scientific">Olpidium bornovanus</name>
    <dbReference type="NCBI Taxonomy" id="278681"/>
    <lineage>
        <taxon>Eukaryota</taxon>
        <taxon>Fungi</taxon>
        <taxon>Fungi incertae sedis</taxon>
        <taxon>Olpidiomycota</taxon>
        <taxon>Olpidiomycotina</taxon>
        <taxon>Olpidiomycetes</taxon>
        <taxon>Olpidiales</taxon>
        <taxon>Olpidiaceae</taxon>
        <taxon>Olpidium</taxon>
    </lineage>
</organism>
<evidence type="ECO:0000313" key="3">
    <source>
        <dbReference type="Proteomes" id="UP000673691"/>
    </source>
</evidence>
<keyword evidence="3" id="KW-1185">Reference proteome</keyword>
<reference evidence="2 3" key="1">
    <citation type="journal article" name="Sci. Rep.">
        <title>Genome-scale phylogenetic analyses confirm Olpidium as the closest living zoosporic fungus to the non-flagellated, terrestrial fungi.</title>
        <authorList>
            <person name="Chang Y."/>
            <person name="Rochon D."/>
            <person name="Sekimoto S."/>
            <person name="Wang Y."/>
            <person name="Chovatia M."/>
            <person name="Sandor L."/>
            <person name="Salamov A."/>
            <person name="Grigoriev I.V."/>
            <person name="Stajich J.E."/>
            <person name="Spatafora J.W."/>
        </authorList>
    </citation>
    <scope>NUCLEOTIDE SEQUENCE [LARGE SCALE GENOMIC DNA]</scope>
    <source>
        <strain evidence="2">S191</strain>
    </source>
</reference>